<keyword evidence="2" id="KW-1185">Reference proteome</keyword>
<dbReference type="PATRIC" id="fig|1293598.4.peg.1903"/>
<dbReference type="Gene3D" id="3.40.50.450">
    <property type="match status" value="1"/>
</dbReference>
<dbReference type="PANTHER" id="PTHR15364">
    <property type="entry name" value="2'-DEOXYNUCLEOSIDE 5'-PHOSPHATE N-HYDROLASE 1"/>
    <property type="match status" value="1"/>
</dbReference>
<keyword evidence="1" id="KW-0808">Transferase</keyword>
<comment type="caution">
    <text evidence="1">The sequence shown here is derived from an EMBL/GenBank/DDBJ whole genome shotgun (WGS) entry which is preliminary data.</text>
</comment>
<dbReference type="Proteomes" id="UP000050969">
    <property type="component" value="Unassembled WGS sequence"/>
</dbReference>
<evidence type="ECO:0000313" key="1">
    <source>
        <dbReference type="EMBL" id="KRO18032.1"/>
    </source>
</evidence>
<evidence type="ECO:0000313" key="2">
    <source>
        <dbReference type="Proteomes" id="UP000050969"/>
    </source>
</evidence>
<protein>
    <submittedName>
        <fullName evidence="1">Nucleoside 2-deoxyribosyltransferase</fullName>
    </submittedName>
</protein>
<dbReference type="AlphaFoldDB" id="A0A0R2N0W0"/>
<reference evidence="1 2" key="1">
    <citation type="journal article" date="2015" name="Genome Announc.">
        <title>Expanding the biotechnology potential of lactobacilli through comparative genomics of 213 strains and associated genera.</title>
        <authorList>
            <person name="Sun Z."/>
            <person name="Harris H.M."/>
            <person name="McCann A."/>
            <person name="Guo C."/>
            <person name="Argimon S."/>
            <person name="Zhang W."/>
            <person name="Yang X."/>
            <person name="Jeffery I.B."/>
            <person name="Cooney J.C."/>
            <person name="Kagawa T.F."/>
            <person name="Liu W."/>
            <person name="Song Y."/>
            <person name="Salvetti E."/>
            <person name="Wrobel A."/>
            <person name="Rasinkangas P."/>
            <person name="Parkhill J."/>
            <person name="Rea M.C."/>
            <person name="O'Sullivan O."/>
            <person name="Ritari J."/>
            <person name="Douillard F.P."/>
            <person name="Paul Ross R."/>
            <person name="Yang R."/>
            <person name="Briner A.E."/>
            <person name="Felis G.E."/>
            <person name="de Vos W.M."/>
            <person name="Barrangou R."/>
            <person name="Klaenhammer T.R."/>
            <person name="Caufield P.W."/>
            <person name="Cui Y."/>
            <person name="Zhang H."/>
            <person name="O'Toole P.W."/>
        </authorList>
    </citation>
    <scope>NUCLEOTIDE SEQUENCE [LARGE SCALE GENOMIC DNA]</scope>
    <source>
        <strain evidence="1 2">DSM 24301</strain>
    </source>
</reference>
<dbReference type="RefSeq" id="WP_056992453.1">
    <property type="nucleotide sequence ID" value="NZ_JQCE01000006.1"/>
</dbReference>
<dbReference type="GO" id="GO:0070694">
    <property type="term" value="F:5-hydroxymethyl-dUMP N-hydrolase activity"/>
    <property type="evidence" value="ECO:0007669"/>
    <property type="project" value="TreeGrafter"/>
</dbReference>
<dbReference type="Pfam" id="PF05014">
    <property type="entry name" value="Nuc_deoxyrib_tr"/>
    <property type="match status" value="1"/>
</dbReference>
<organism evidence="1 2">
    <name type="scientific">Lacticaseibacillus saniviri JCM 17471 = DSM 24301</name>
    <dbReference type="NCBI Taxonomy" id="1293598"/>
    <lineage>
        <taxon>Bacteria</taxon>
        <taxon>Bacillati</taxon>
        <taxon>Bacillota</taxon>
        <taxon>Bacilli</taxon>
        <taxon>Lactobacillales</taxon>
        <taxon>Lactobacillaceae</taxon>
        <taxon>Lacticaseibacillus</taxon>
    </lineage>
</organism>
<gene>
    <name evidence="1" type="ORF">IV56_GL001828</name>
</gene>
<dbReference type="InterPro" id="IPR051239">
    <property type="entry name" value="2'-dNMP_N-hydrolase"/>
</dbReference>
<dbReference type="STRING" id="1293598.IV56_GL001828"/>
<dbReference type="GO" id="GO:0016740">
    <property type="term" value="F:transferase activity"/>
    <property type="evidence" value="ECO:0007669"/>
    <property type="project" value="UniProtKB-KW"/>
</dbReference>
<accession>A0A0R2N0W0</accession>
<proteinExistence type="predicted"/>
<sequence>MRIYLAAPFFDPEQLDRLAQVRTALEQNPTVTAVFSPMHHTNAAGLTENTPEWQQLVFNEDVGGLEQADAVVAVLDYAHQLTDPGTAFEIGYAYANKMPVVGVAVTDVAMNLMFQGAMRYFTRDIAALATVDFGALPSQPYVGPVF</sequence>
<dbReference type="EMBL" id="JQCE01000006">
    <property type="protein sequence ID" value="KRO18032.1"/>
    <property type="molecule type" value="Genomic_DNA"/>
</dbReference>
<dbReference type="PANTHER" id="PTHR15364:SF0">
    <property type="entry name" value="2'-DEOXYNUCLEOSIDE 5'-PHOSPHATE N-HYDROLASE 1"/>
    <property type="match status" value="1"/>
</dbReference>
<dbReference type="SUPFAM" id="SSF52309">
    <property type="entry name" value="N-(deoxy)ribosyltransferase-like"/>
    <property type="match status" value="1"/>
</dbReference>
<dbReference type="InterPro" id="IPR007710">
    <property type="entry name" value="Nucleoside_deoxyribTrfase"/>
</dbReference>
<dbReference type="GO" id="GO:0009159">
    <property type="term" value="P:deoxyribonucleoside monophosphate catabolic process"/>
    <property type="evidence" value="ECO:0007669"/>
    <property type="project" value="TreeGrafter"/>
</dbReference>
<name>A0A0R2N0W0_9LACO</name>